<evidence type="ECO:0000313" key="2">
    <source>
        <dbReference type="EMBL" id="GBP37421.1"/>
    </source>
</evidence>
<protein>
    <submittedName>
        <fullName evidence="2">Uncharacterized protein</fullName>
    </submittedName>
</protein>
<feature type="compositionally biased region" description="Basic and acidic residues" evidence="1">
    <location>
        <begin position="178"/>
        <end position="189"/>
    </location>
</feature>
<feature type="compositionally biased region" description="Polar residues" evidence="1">
    <location>
        <begin position="51"/>
        <end position="64"/>
    </location>
</feature>
<keyword evidence="3" id="KW-1185">Reference proteome</keyword>
<feature type="compositionally biased region" description="Basic residues" evidence="1">
    <location>
        <begin position="68"/>
        <end position="79"/>
    </location>
</feature>
<dbReference type="Proteomes" id="UP000299102">
    <property type="component" value="Unassembled WGS sequence"/>
</dbReference>
<gene>
    <name evidence="2" type="ORF">EVAR_16326_1</name>
</gene>
<feature type="region of interest" description="Disordered" evidence="1">
    <location>
        <begin position="178"/>
        <end position="200"/>
    </location>
</feature>
<comment type="caution">
    <text evidence="2">The sequence shown here is derived from an EMBL/GenBank/DDBJ whole genome shotgun (WGS) entry which is preliminary data.</text>
</comment>
<reference evidence="2 3" key="1">
    <citation type="journal article" date="2019" name="Commun. Biol.">
        <title>The bagworm genome reveals a unique fibroin gene that provides high tensile strength.</title>
        <authorList>
            <person name="Kono N."/>
            <person name="Nakamura H."/>
            <person name="Ohtoshi R."/>
            <person name="Tomita M."/>
            <person name="Numata K."/>
            <person name="Arakawa K."/>
        </authorList>
    </citation>
    <scope>NUCLEOTIDE SEQUENCE [LARGE SCALE GENOMIC DNA]</scope>
</reference>
<evidence type="ECO:0000313" key="3">
    <source>
        <dbReference type="Proteomes" id="UP000299102"/>
    </source>
</evidence>
<evidence type="ECO:0000256" key="1">
    <source>
        <dbReference type="SAM" id="MobiDB-lite"/>
    </source>
</evidence>
<sequence>MIIINDNESESARSRERPFPTSRSPPAARDVVARTARSARERAGGHEAANLLQTTSKRTPQDASPNPRVKHGRPSRRKMVLQMKPPLRRHPPPGPVGAASPTRRRPDADAICCARGRPIIVEWERDARHSAGLSRSVTHRYVTERYTFQSDSQPQPNLRRCHVKKVFRISFRKRLLEGKRAYEPPESRRSPPPMDHGNIE</sequence>
<dbReference type="AlphaFoldDB" id="A0A4C1VG48"/>
<name>A0A4C1VG48_EUMVA</name>
<feature type="region of interest" description="Disordered" evidence="1">
    <location>
        <begin position="1"/>
        <end position="107"/>
    </location>
</feature>
<proteinExistence type="predicted"/>
<organism evidence="2 3">
    <name type="scientific">Eumeta variegata</name>
    <name type="common">Bagworm moth</name>
    <name type="synonym">Eumeta japonica</name>
    <dbReference type="NCBI Taxonomy" id="151549"/>
    <lineage>
        <taxon>Eukaryota</taxon>
        <taxon>Metazoa</taxon>
        <taxon>Ecdysozoa</taxon>
        <taxon>Arthropoda</taxon>
        <taxon>Hexapoda</taxon>
        <taxon>Insecta</taxon>
        <taxon>Pterygota</taxon>
        <taxon>Neoptera</taxon>
        <taxon>Endopterygota</taxon>
        <taxon>Lepidoptera</taxon>
        <taxon>Glossata</taxon>
        <taxon>Ditrysia</taxon>
        <taxon>Tineoidea</taxon>
        <taxon>Psychidae</taxon>
        <taxon>Oiketicinae</taxon>
        <taxon>Eumeta</taxon>
    </lineage>
</organism>
<accession>A0A4C1VG48</accession>
<dbReference type="EMBL" id="BGZK01000333">
    <property type="protein sequence ID" value="GBP37421.1"/>
    <property type="molecule type" value="Genomic_DNA"/>
</dbReference>